<dbReference type="EMBL" id="CM055095">
    <property type="protein sequence ID" value="KAJ7559695.1"/>
    <property type="molecule type" value="Genomic_DNA"/>
</dbReference>
<organism evidence="1 2">
    <name type="scientific">Diphasiastrum complanatum</name>
    <name type="common">Issler's clubmoss</name>
    <name type="synonym">Lycopodium complanatum</name>
    <dbReference type="NCBI Taxonomy" id="34168"/>
    <lineage>
        <taxon>Eukaryota</taxon>
        <taxon>Viridiplantae</taxon>
        <taxon>Streptophyta</taxon>
        <taxon>Embryophyta</taxon>
        <taxon>Tracheophyta</taxon>
        <taxon>Lycopodiopsida</taxon>
        <taxon>Lycopodiales</taxon>
        <taxon>Lycopodiaceae</taxon>
        <taxon>Lycopodioideae</taxon>
        <taxon>Diphasiastrum</taxon>
    </lineage>
</organism>
<keyword evidence="2" id="KW-1185">Reference proteome</keyword>
<protein>
    <submittedName>
        <fullName evidence="1">Uncharacterized protein</fullName>
    </submittedName>
</protein>
<evidence type="ECO:0000313" key="1">
    <source>
        <dbReference type="EMBL" id="KAJ7559695.1"/>
    </source>
</evidence>
<comment type="caution">
    <text evidence="1">The sequence shown here is derived from an EMBL/GenBank/DDBJ whole genome shotgun (WGS) entry which is preliminary data.</text>
</comment>
<dbReference type="Proteomes" id="UP001162992">
    <property type="component" value="Chromosome 4"/>
</dbReference>
<accession>A0ACC2DZL1</accession>
<proteinExistence type="predicted"/>
<sequence>MRSWWAGKGDRLVKETFKVLKIKQQMDHLPLLVNEHEQPAKDEKENERIILDYYRGLMEQLKIIDEVKRRARQEVLACIPTMIKEEDKKTLGEALTVEEIT</sequence>
<name>A0ACC2DZL1_DIPCM</name>
<evidence type="ECO:0000313" key="2">
    <source>
        <dbReference type="Proteomes" id="UP001162992"/>
    </source>
</evidence>
<reference evidence="2" key="1">
    <citation type="journal article" date="2024" name="Proc. Natl. Acad. Sci. U.S.A.">
        <title>Extraordinary preservation of gene collinearity over three hundred million years revealed in homosporous lycophytes.</title>
        <authorList>
            <person name="Li C."/>
            <person name="Wickell D."/>
            <person name="Kuo L.Y."/>
            <person name="Chen X."/>
            <person name="Nie B."/>
            <person name="Liao X."/>
            <person name="Peng D."/>
            <person name="Ji J."/>
            <person name="Jenkins J."/>
            <person name="Williams M."/>
            <person name="Shu S."/>
            <person name="Plott C."/>
            <person name="Barry K."/>
            <person name="Rajasekar S."/>
            <person name="Grimwood J."/>
            <person name="Han X."/>
            <person name="Sun S."/>
            <person name="Hou Z."/>
            <person name="He W."/>
            <person name="Dai G."/>
            <person name="Sun C."/>
            <person name="Schmutz J."/>
            <person name="Leebens-Mack J.H."/>
            <person name="Li F.W."/>
            <person name="Wang L."/>
        </authorList>
    </citation>
    <scope>NUCLEOTIDE SEQUENCE [LARGE SCALE GENOMIC DNA]</scope>
    <source>
        <strain evidence="2">cv. PW_Plant_1</strain>
    </source>
</reference>
<gene>
    <name evidence="1" type="ORF">O6H91_04G097000</name>
</gene>